<keyword evidence="6 13" id="KW-0378">Hydrolase</keyword>
<evidence type="ECO:0000256" key="6">
    <source>
        <dbReference type="ARBA" id="ARBA00022801"/>
    </source>
</evidence>
<evidence type="ECO:0000313" key="14">
    <source>
        <dbReference type="Proteomes" id="UP001056384"/>
    </source>
</evidence>
<dbReference type="SUPFAM" id="SSF53474">
    <property type="entry name" value="alpha/beta-Hydrolases"/>
    <property type="match status" value="1"/>
</dbReference>
<gene>
    <name evidence="13" type="ORF">Slin15195_G003190</name>
</gene>
<keyword evidence="14" id="KW-1185">Reference proteome</keyword>
<feature type="region of interest" description="Disordered" evidence="10">
    <location>
        <begin position="752"/>
        <end position="779"/>
    </location>
</feature>
<dbReference type="Proteomes" id="UP001056384">
    <property type="component" value="Chromosome 1"/>
</dbReference>
<comment type="subcellular location">
    <subcellularLocation>
        <location evidence="1">Secreted</location>
    </subcellularLocation>
</comment>
<feature type="domain" description="Apple" evidence="12">
    <location>
        <begin position="369"/>
        <end position="408"/>
    </location>
</feature>
<evidence type="ECO:0000313" key="13">
    <source>
        <dbReference type="EMBL" id="USW47000.1"/>
    </source>
</evidence>
<dbReference type="GO" id="GO:0030600">
    <property type="term" value="F:feruloyl esterase activity"/>
    <property type="evidence" value="ECO:0007669"/>
    <property type="project" value="UniProtKB-EC"/>
</dbReference>
<dbReference type="GO" id="GO:0005576">
    <property type="term" value="C:extracellular region"/>
    <property type="evidence" value="ECO:0007669"/>
    <property type="project" value="UniProtKB-SubCell"/>
</dbReference>
<dbReference type="GO" id="GO:0045493">
    <property type="term" value="P:xylan catabolic process"/>
    <property type="evidence" value="ECO:0007669"/>
    <property type="project" value="UniProtKB-KW"/>
</dbReference>
<accession>A0A9Q9AD95</accession>
<evidence type="ECO:0000256" key="1">
    <source>
        <dbReference type="ARBA" id="ARBA00004613"/>
    </source>
</evidence>
<protein>
    <recommendedName>
        <fullName evidence="2">feruloyl esterase</fullName>
        <ecNumber evidence="2">3.1.1.73</ecNumber>
    </recommendedName>
</protein>
<evidence type="ECO:0000256" key="11">
    <source>
        <dbReference type="SAM" id="SignalP"/>
    </source>
</evidence>
<evidence type="ECO:0000256" key="10">
    <source>
        <dbReference type="SAM" id="MobiDB-lite"/>
    </source>
</evidence>
<feature type="compositionally biased region" description="Low complexity" evidence="10">
    <location>
        <begin position="757"/>
        <end position="779"/>
    </location>
</feature>
<dbReference type="AlphaFoldDB" id="A0A9Q9AD95"/>
<dbReference type="Gene3D" id="3.40.50.1820">
    <property type="entry name" value="alpha/beta hydrolase"/>
    <property type="match status" value="1"/>
</dbReference>
<comment type="catalytic activity">
    <reaction evidence="9">
        <text>feruloyl-polysaccharide + H2O = ferulate + polysaccharide.</text>
        <dbReference type="EC" id="3.1.1.73"/>
    </reaction>
</comment>
<dbReference type="Gene3D" id="3.50.4.10">
    <property type="entry name" value="Hepatocyte Growth Factor"/>
    <property type="match status" value="1"/>
</dbReference>
<sequence>MARVSTNIRRIAAAAFTLVAAVHAQTPTQTWNIAQATSATTNAGCVNGLANPADPNGFYVDPFGATYAIRCQQSSNGFVYDNVGTNAQGAYGCSKGCDNRPNCKGWHFEGTQSSGTTGSGRCYFRSVVGQFSSNTSVYAGAELISNGTPRLPCPYYNNTIFTDTQNYQWRIRCGFDTQATDTGTPLTTGTYNMTDCMRGCNSFLNAPNPCSQFSYSNAGVAIPPDGQPAGGNCYYKSGNAQEIGGGTALAAYATRVATTPVASGFSTVTHLRDMLFPLPVLTGLACDFILGCHGGPSSLEWWIWSRSKYAFSFTFTLPDTIDSTSTAPGVCTSTGAVVPPAPTCPGSSNQSFRTPCGTNYTVYCSSDTPDATITTANNVASLSACMAACDAQAGCVAATYLGNNCYLKSAFTQVNSGSATVIVRYIPPNPNYAIPPPMGSVNASTGCGKPLFGGLVAGGGTVSFTWTTAPDGFQRTYRVHIPQFYDPTRASPLIFGFSGNGGTAANIETQTRYSTAGLNPYGIAVYVQGVGATTGYISNPDYGPTSGDAALRGLDDVSFMKQFIPWLTDNFCVDVGRIWATGHSNGGGFVQVMACDPYLSTVISVFSGSSAAMYTNFTSGNPDTITPVNTPTQAFCLPGRNNVAYIEVHGTSDTTISYYGDIRRGRLLPSIPQWQREWALRQGYPTTNVSTPLNIRGSVGIGGVRYEYGAPQGILTQVMLTGHVHEYATTANTGFDSSQEFMDFFYRQTSSWGTGRTPAISSSSTASPLAMPTSRHGLR</sequence>
<evidence type="ECO:0000259" key="12">
    <source>
        <dbReference type="Pfam" id="PF14295"/>
    </source>
</evidence>
<dbReference type="InterPro" id="IPR043595">
    <property type="entry name" value="FaeB/C/D"/>
</dbReference>
<keyword evidence="5 11" id="KW-0732">Signal</keyword>
<dbReference type="PANTHER" id="PTHR38050">
    <property type="match status" value="1"/>
</dbReference>
<feature type="signal peptide" evidence="11">
    <location>
        <begin position="1"/>
        <end position="24"/>
    </location>
</feature>
<dbReference type="OrthoDB" id="3637552at2759"/>
<organism evidence="13 14">
    <name type="scientific">Septoria linicola</name>
    <dbReference type="NCBI Taxonomy" id="215465"/>
    <lineage>
        <taxon>Eukaryota</taxon>
        <taxon>Fungi</taxon>
        <taxon>Dikarya</taxon>
        <taxon>Ascomycota</taxon>
        <taxon>Pezizomycotina</taxon>
        <taxon>Dothideomycetes</taxon>
        <taxon>Dothideomycetidae</taxon>
        <taxon>Mycosphaerellales</taxon>
        <taxon>Mycosphaerellaceae</taxon>
        <taxon>Septoria</taxon>
    </lineage>
</organism>
<feature type="domain" description="Apple" evidence="12">
    <location>
        <begin position="77"/>
        <end position="123"/>
    </location>
</feature>
<reference evidence="13" key="1">
    <citation type="submission" date="2022-06" db="EMBL/GenBank/DDBJ databases">
        <title>Complete genome sequences of two strains of the flax pathogen Septoria linicola.</title>
        <authorList>
            <person name="Lapalu N."/>
            <person name="Simon A."/>
            <person name="Demenou B."/>
            <person name="Paumier D."/>
            <person name="Guillot M.-P."/>
            <person name="Gout L."/>
            <person name="Valade R."/>
        </authorList>
    </citation>
    <scope>NUCLEOTIDE SEQUENCE</scope>
    <source>
        <strain evidence="13">SE15195</strain>
    </source>
</reference>
<dbReference type="Pfam" id="PF14295">
    <property type="entry name" value="PAN_4"/>
    <property type="match status" value="2"/>
</dbReference>
<evidence type="ECO:0000256" key="4">
    <source>
        <dbReference type="ARBA" id="ARBA00022651"/>
    </source>
</evidence>
<dbReference type="EMBL" id="CP099418">
    <property type="protein sequence ID" value="USW47000.1"/>
    <property type="molecule type" value="Genomic_DNA"/>
</dbReference>
<dbReference type="InterPro" id="IPR029058">
    <property type="entry name" value="AB_hydrolase_fold"/>
</dbReference>
<dbReference type="InterPro" id="IPR003609">
    <property type="entry name" value="Pan_app"/>
</dbReference>
<evidence type="ECO:0000256" key="3">
    <source>
        <dbReference type="ARBA" id="ARBA00022525"/>
    </source>
</evidence>
<keyword evidence="4" id="KW-0858">Xylan degradation</keyword>
<keyword evidence="8" id="KW-0624">Polysaccharide degradation</keyword>
<name>A0A9Q9AD95_9PEZI</name>
<dbReference type="PANTHER" id="PTHR38050:SF2">
    <property type="entry name" value="FERULOYL ESTERASE C-RELATED"/>
    <property type="match status" value="1"/>
</dbReference>
<keyword evidence="3" id="KW-0964">Secreted</keyword>
<evidence type="ECO:0000256" key="2">
    <source>
        <dbReference type="ARBA" id="ARBA00013091"/>
    </source>
</evidence>
<proteinExistence type="predicted"/>
<evidence type="ECO:0000256" key="5">
    <source>
        <dbReference type="ARBA" id="ARBA00022729"/>
    </source>
</evidence>
<dbReference type="EC" id="3.1.1.73" evidence="2"/>
<evidence type="ECO:0000256" key="9">
    <source>
        <dbReference type="ARBA" id="ARBA00034075"/>
    </source>
</evidence>
<feature type="chain" id="PRO_5040259425" description="feruloyl esterase" evidence="11">
    <location>
        <begin position="25"/>
        <end position="779"/>
    </location>
</feature>
<keyword evidence="7" id="KW-0119">Carbohydrate metabolism</keyword>
<evidence type="ECO:0000256" key="8">
    <source>
        <dbReference type="ARBA" id="ARBA00023326"/>
    </source>
</evidence>
<evidence type="ECO:0000256" key="7">
    <source>
        <dbReference type="ARBA" id="ARBA00023277"/>
    </source>
</evidence>